<evidence type="ECO:0000256" key="1">
    <source>
        <dbReference type="SAM" id="SignalP"/>
    </source>
</evidence>
<protein>
    <submittedName>
        <fullName evidence="3">SgcJ/EcaC family oxidoreductase</fullName>
    </submittedName>
</protein>
<evidence type="ECO:0000313" key="4">
    <source>
        <dbReference type="Proteomes" id="UP001596086"/>
    </source>
</evidence>
<dbReference type="RefSeq" id="WP_379777265.1">
    <property type="nucleotide sequence ID" value="NZ_JBHSMZ010000026.1"/>
</dbReference>
<keyword evidence="4" id="KW-1185">Reference proteome</keyword>
<reference evidence="4" key="1">
    <citation type="journal article" date="2019" name="Int. J. Syst. Evol. Microbiol.">
        <title>The Global Catalogue of Microorganisms (GCM) 10K type strain sequencing project: providing services to taxonomists for standard genome sequencing and annotation.</title>
        <authorList>
            <consortium name="The Broad Institute Genomics Platform"/>
            <consortium name="The Broad Institute Genome Sequencing Center for Infectious Disease"/>
            <person name="Wu L."/>
            <person name="Ma J."/>
        </authorList>
    </citation>
    <scope>NUCLEOTIDE SEQUENCE [LARGE SCALE GENOMIC DNA]</scope>
    <source>
        <strain evidence="4">CGMCC 4.5798</strain>
    </source>
</reference>
<name>A0ABW0S7C6_9BURK</name>
<dbReference type="NCBIfam" id="TIGR02246">
    <property type="entry name" value="SgcJ/EcaC family oxidoreductase"/>
    <property type="match status" value="1"/>
</dbReference>
<evidence type="ECO:0000313" key="3">
    <source>
        <dbReference type="EMBL" id="MFC5552105.1"/>
    </source>
</evidence>
<feature type="domain" description="Calcium/calmodulin-dependent protein kinase II association-domain" evidence="2">
    <location>
        <begin position="39"/>
        <end position="157"/>
    </location>
</feature>
<dbReference type="CDD" id="cd00531">
    <property type="entry name" value="NTF2_like"/>
    <property type="match status" value="1"/>
</dbReference>
<dbReference type="InterPro" id="IPR016887">
    <property type="entry name" value="UCP028470_steroid_isom-rel"/>
</dbReference>
<sequence>MKLLALVALALAGCASQAEYPGKTYTHVPRTEKCKPTSEKKIAALFERWNDTLQSGDPHKVVANYAEEAILLPTVSNQPRLTPAEKEEYFEHFLLNEPSGVIDLRRIYLGCNVAVDAGLYTFTFGRTGQVVPARYTFTYRWDGEQWLITSHHSSALPEQE</sequence>
<dbReference type="Proteomes" id="UP001596086">
    <property type="component" value="Unassembled WGS sequence"/>
</dbReference>
<dbReference type="Gene3D" id="3.10.450.50">
    <property type="match status" value="1"/>
</dbReference>
<gene>
    <name evidence="3" type="ORF">ACFPO9_26615</name>
</gene>
<evidence type="ECO:0000259" key="2">
    <source>
        <dbReference type="Pfam" id="PF08332"/>
    </source>
</evidence>
<feature type="chain" id="PRO_5046399699" evidence="1">
    <location>
        <begin position="19"/>
        <end position="160"/>
    </location>
</feature>
<dbReference type="EMBL" id="JBHSMZ010000026">
    <property type="protein sequence ID" value="MFC5552105.1"/>
    <property type="molecule type" value="Genomic_DNA"/>
</dbReference>
<dbReference type="PIRSF" id="PIRSF028470">
    <property type="entry name" value="UCP028470"/>
    <property type="match status" value="1"/>
</dbReference>
<accession>A0ABW0S7C6</accession>
<organism evidence="3 4">
    <name type="scientific">Massilia aerilata</name>
    <dbReference type="NCBI Taxonomy" id="453817"/>
    <lineage>
        <taxon>Bacteria</taxon>
        <taxon>Pseudomonadati</taxon>
        <taxon>Pseudomonadota</taxon>
        <taxon>Betaproteobacteria</taxon>
        <taxon>Burkholderiales</taxon>
        <taxon>Oxalobacteraceae</taxon>
        <taxon>Telluria group</taxon>
        <taxon>Massilia</taxon>
    </lineage>
</organism>
<dbReference type="SUPFAM" id="SSF54427">
    <property type="entry name" value="NTF2-like"/>
    <property type="match status" value="1"/>
</dbReference>
<keyword evidence="1" id="KW-0732">Signal</keyword>
<dbReference type="InterPro" id="IPR013543">
    <property type="entry name" value="Ca/CaM-dep_prot_kinase-assoc"/>
</dbReference>
<dbReference type="InterPro" id="IPR011944">
    <property type="entry name" value="Steroid_delta5-4_isomerase"/>
</dbReference>
<dbReference type="InterPro" id="IPR032710">
    <property type="entry name" value="NTF2-like_dom_sf"/>
</dbReference>
<proteinExistence type="predicted"/>
<feature type="signal peptide" evidence="1">
    <location>
        <begin position="1"/>
        <end position="18"/>
    </location>
</feature>
<comment type="caution">
    <text evidence="3">The sequence shown here is derived from an EMBL/GenBank/DDBJ whole genome shotgun (WGS) entry which is preliminary data.</text>
</comment>
<dbReference type="Pfam" id="PF08332">
    <property type="entry name" value="CaMKII_AD"/>
    <property type="match status" value="1"/>
</dbReference>